<feature type="transmembrane region" description="Helical" evidence="17">
    <location>
        <begin position="167"/>
        <end position="183"/>
    </location>
</feature>
<evidence type="ECO:0000256" key="8">
    <source>
        <dbReference type="ARBA" id="ARBA00022832"/>
    </source>
</evidence>
<dbReference type="EC" id="1.3.1.93" evidence="4"/>
<dbReference type="GO" id="GO:0005789">
    <property type="term" value="C:endoplasmic reticulum membrane"/>
    <property type="evidence" value="ECO:0007669"/>
    <property type="project" value="UniProtKB-SubCell"/>
</dbReference>
<proteinExistence type="inferred from homology"/>
<gene>
    <name evidence="19" type="ORF">EPUS_03387</name>
</gene>
<feature type="domain" description="3-oxo-5-alpha-steroid 4-dehydrogenase C-terminal" evidence="18">
    <location>
        <begin position="156"/>
        <end position="307"/>
    </location>
</feature>
<dbReference type="eggNOG" id="KOG1639">
    <property type="taxonomic scope" value="Eukaryota"/>
</dbReference>
<evidence type="ECO:0000256" key="7">
    <source>
        <dbReference type="ARBA" id="ARBA00022824"/>
    </source>
</evidence>
<dbReference type="FunFam" id="1.20.120.1630:FF:000010">
    <property type="entry name" value="Steroid alpha reductase family protein"/>
    <property type="match status" value="1"/>
</dbReference>
<feature type="transmembrane region" description="Helical" evidence="17">
    <location>
        <begin position="195"/>
        <end position="218"/>
    </location>
</feature>
<protein>
    <recommendedName>
        <fullName evidence="4">very-long-chain enoyl-CoA reductase</fullName>
        <ecNumber evidence="4">1.3.1.93</ecNumber>
    </recommendedName>
</protein>
<dbReference type="RefSeq" id="XP_007800136.1">
    <property type="nucleotide sequence ID" value="XM_007801945.1"/>
</dbReference>
<evidence type="ECO:0000256" key="11">
    <source>
        <dbReference type="ARBA" id="ARBA00023002"/>
    </source>
</evidence>
<reference evidence="20" key="1">
    <citation type="journal article" date="2014" name="BMC Genomics">
        <title>Genome characteristics reveal the impact of lichenization on lichen-forming fungus Endocarpon pusillum Hedwig (Verrucariales, Ascomycota).</title>
        <authorList>
            <person name="Wang Y.-Y."/>
            <person name="Liu B."/>
            <person name="Zhang X.-Y."/>
            <person name="Zhou Q.-M."/>
            <person name="Zhang T."/>
            <person name="Li H."/>
            <person name="Yu Y.-F."/>
            <person name="Zhang X.-L."/>
            <person name="Hao X.-Y."/>
            <person name="Wang M."/>
            <person name="Wang L."/>
            <person name="Wei J.-C."/>
        </authorList>
    </citation>
    <scope>NUCLEOTIDE SEQUENCE [LARGE SCALE GENOMIC DNA]</scope>
    <source>
        <strain evidence="20">Z07020 / HMAS-L-300199</strain>
    </source>
</reference>
<dbReference type="GO" id="GO:0042761">
    <property type="term" value="P:very long-chain fatty acid biosynthetic process"/>
    <property type="evidence" value="ECO:0007669"/>
    <property type="project" value="TreeGrafter"/>
</dbReference>
<accession>U1G9N8</accession>
<evidence type="ECO:0000256" key="2">
    <source>
        <dbReference type="ARBA" id="ARBA00005194"/>
    </source>
</evidence>
<dbReference type="InterPro" id="IPR039357">
    <property type="entry name" value="SRD5A/TECR"/>
</dbReference>
<evidence type="ECO:0000256" key="9">
    <source>
        <dbReference type="ARBA" id="ARBA00022857"/>
    </source>
</evidence>
<dbReference type="Gene3D" id="1.20.120.1630">
    <property type="match status" value="1"/>
</dbReference>
<evidence type="ECO:0000256" key="6">
    <source>
        <dbReference type="ARBA" id="ARBA00022692"/>
    </source>
</evidence>
<keyword evidence="9" id="KW-0521">NADP</keyword>
<keyword evidence="20" id="KW-1185">Reference proteome</keyword>
<evidence type="ECO:0000256" key="10">
    <source>
        <dbReference type="ARBA" id="ARBA00022989"/>
    </source>
</evidence>
<dbReference type="EMBL" id="KE720887">
    <property type="protein sequence ID" value="ERF74197.1"/>
    <property type="molecule type" value="Genomic_DNA"/>
</dbReference>
<organism evidence="19 20">
    <name type="scientific">Endocarpon pusillum (strain Z07020 / HMAS-L-300199)</name>
    <name type="common">Lichen-forming fungus</name>
    <dbReference type="NCBI Taxonomy" id="1263415"/>
    <lineage>
        <taxon>Eukaryota</taxon>
        <taxon>Fungi</taxon>
        <taxon>Dikarya</taxon>
        <taxon>Ascomycota</taxon>
        <taxon>Pezizomycotina</taxon>
        <taxon>Eurotiomycetes</taxon>
        <taxon>Chaetothyriomycetidae</taxon>
        <taxon>Verrucariales</taxon>
        <taxon>Verrucariaceae</taxon>
        <taxon>Endocarpon</taxon>
    </lineage>
</organism>
<keyword evidence="10 17" id="KW-1133">Transmembrane helix</keyword>
<sequence length="307" mass="34631">MGLESITILLRPRGNPIRNLPEQLSVTSDAPTADLYNKIAQSSRLSIHQLRITRGSDGSVVANSTDISINSTGLRDQSTVYVKDLGPQIAWRTVFVVEYFGPLLIHPLVYLLRPYLYRTAPNQGSYLQELSCILICAHFLKRELETLFVHRFSASTMPARNIFKNSFHYWVLAGLNIAAWIYAPNSTTAKEPNTLLLYGGLLAYTIGELGNLYAHLVLRGLRSSGGRERGIPHGLGFNIVTCPNYMFEVISWIGMYLVSGLSSSVLLFTIVSTAQMMSWAKKKERNYRKEFGDKYKRKRFTMLPGIW</sequence>
<dbReference type="Proteomes" id="UP000019373">
    <property type="component" value="Unassembled WGS sequence"/>
</dbReference>
<dbReference type="GeneID" id="19238430"/>
<evidence type="ECO:0000256" key="1">
    <source>
        <dbReference type="ARBA" id="ARBA00004477"/>
    </source>
</evidence>
<comment type="pathway">
    <text evidence="2">Lipid metabolism; fatty acid biosynthesis.</text>
</comment>
<keyword evidence="8" id="KW-0276">Fatty acid metabolism</keyword>
<comment type="catalytic activity">
    <reaction evidence="15">
        <text>a very-long-chain 2,3-saturated fatty acyl-CoA + NADP(+) = a very-long-chain (2E)-enoyl-CoA + NADPH + H(+)</text>
        <dbReference type="Rhea" id="RHEA:14473"/>
        <dbReference type="ChEBI" id="CHEBI:15378"/>
        <dbReference type="ChEBI" id="CHEBI:57783"/>
        <dbReference type="ChEBI" id="CHEBI:58349"/>
        <dbReference type="ChEBI" id="CHEBI:83724"/>
        <dbReference type="ChEBI" id="CHEBI:83728"/>
        <dbReference type="EC" id="1.3.1.93"/>
    </reaction>
</comment>
<evidence type="ECO:0000256" key="15">
    <source>
        <dbReference type="ARBA" id="ARBA00051495"/>
    </source>
</evidence>
<name>U1G9N8_ENDPU</name>
<comment type="similarity">
    <text evidence="3">Belongs to the steroid 5-alpha reductase family.</text>
</comment>
<evidence type="ECO:0000256" key="4">
    <source>
        <dbReference type="ARBA" id="ARBA00012530"/>
    </source>
</evidence>
<evidence type="ECO:0000256" key="14">
    <source>
        <dbReference type="ARBA" id="ARBA00023160"/>
    </source>
</evidence>
<dbReference type="HOGENOM" id="CLU_059260_0_1_1"/>
<evidence type="ECO:0000313" key="20">
    <source>
        <dbReference type="Proteomes" id="UP000019373"/>
    </source>
</evidence>
<dbReference type="OMA" id="ATMPIFN"/>
<feature type="transmembrane region" description="Helical" evidence="17">
    <location>
        <begin position="253"/>
        <end position="279"/>
    </location>
</feature>
<comment type="function">
    <text evidence="16">Catalyzes the last of the four reactions of the long-chain fatty acids elongation cycle. This endoplasmic reticulum-bound enzymatic process, allows the addition of 2 carbons to the chain of long- and very long-chain fatty acids/VLCFAs per cycle. This enzyme reduces the trans-2,3-enoyl-CoA fatty acid intermediate to an acyl-CoA that can be further elongated by entering a new cycle of elongation. Thereby, it participates in the production of VLCFAs of different chain lengths that are involved in multiple biological processes as precursors of membrane lipids and lipid mediators.</text>
</comment>
<dbReference type="InterPro" id="IPR001104">
    <property type="entry name" value="3-oxo-5_a-steroid_4-DH_C"/>
</dbReference>
<evidence type="ECO:0000256" key="13">
    <source>
        <dbReference type="ARBA" id="ARBA00023136"/>
    </source>
</evidence>
<evidence type="ECO:0000256" key="5">
    <source>
        <dbReference type="ARBA" id="ARBA00022516"/>
    </source>
</evidence>
<dbReference type="AlphaFoldDB" id="U1G9N8"/>
<dbReference type="Pfam" id="PF02544">
    <property type="entry name" value="Steroid_dh"/>
    <property type="match status" value="1"/>
</dbReference>
<keyword evidence="12" id="KW-0443">Lipid metabolism</keyword>
<dbReference type="PANTHER" id="PTHR10556:SF28">
    <property type="entry name" value="VERY-LONG-CHAIN ENOYL-COA REDUCTASE"/>
    <property type="match status" value="1"/>
</dbReference>
<evidence type="ECO:0000259" key="18">
    <source>
        <dbReference type="Pfam" id="PF02544"/>
    </source>
</evidence>
<keyword evidence="7" id="KW-0256">Endoplasmic reticulum</keyword>
<keyword evidence="6 17" id="KW-0812">Transmembrane</keyword>
<evidence type="ECO:0000256" key="17">
    <source>
        <dbReference type="SAM" id="Phobius"/>
    </source>
</evidence>
<keyword evidence="13 17" id="KW-0472">Membrane</keyword>
<evidence type="ECO:0000256" key="16">
    <source>
        <dbReference type="ARBA" id="ARBA00058640"/>
    </source>
</evidence>
<keyword evidence="5" id="KW-0444">Lipid biosynthesis</keyword>
<evidence type="ECO:0000256" key="12">
    <source>
        <dbReference type="ARBA" id="ARBA00023098"/>
    </source>
</evidence>
<evidence type="ECO:0000313" key="19">
    <source>
        <dbReference type="EMBL" id="ERF74197.1"/>
    </source>
</evidence>
<dbReference type="OrthoDB" id="540503at2759"/>
<keyword evidence="11" id="KW-0560">Oxidoreductase</keyword>
<evidence type="ECO:0000256" key="3">
    <source>
        <dbReference type="ARBA" id="ARBA00007742"/>
    </source>
</evidence>
<dbReference type="PROSITE" id="PS50244">
    <property type="entry name" value="S5A_REDUCTASE"/>
    <property type="match status" value="1"/>
</dbReference>
<keyword evidence="14" id="KW-0275">Fatty acid biosynthesis</keyword>
<comment type="subcellular location">
    <subcellularLocation>
        <location evidence="1">Endoplasmic reticulum membrane</location>
        <topology evidence="1">Multi-pass membrane protein</topology>
    </subcellularLocation>
</comment>
<dbReference type="GO" id="GO:0102758">
    <property type="term" value="F:very-long-chain enoyl-CoA reductase activity"/>
    <property type="evidence" value="ECO:0007669"/>
    <property type="project" value="UniProtKB-EC"/>
</dbReference>
<dbReference type="PANTHER" id="PTHR10556">
    <property type="entry name" value="3-OXO-5-ALPHA-STEROID 4-DEHYDROGENASE"/>
    <property type="match status" value="1"/>
</dbReference>